<feature type="region of interest" description="Disordered" evidence="3">
    <location>
        <begin position="894"/>
        <end position="973"/>
    </location>
</feature>
<dbReference type="Pfam" id="PF00443">
    <property type="entry name" value="UCH"/>
    <property type="match status" value="1"/>
</dbReference>
<feature type="compositionally biased region" description="Basic and acidic residues" evidence="3">
    <location>
        <begin position="952"/>
        <end position="963"/>
    </location>
</feature>
<comment type="similarity">
    <text evidence="2">Belongs to the peptidase C19 family.</text>
</comment>
<feature type="domain" description="USP" evidence="4">
    <location>
        <begin position="192"/>
        <end position="831"/>
    </location>
</feature>
<feature type="region of interest" description="Disordered" evidence="3">
    <location>
        <begin position="79"/>
        <end position="104"/>
    </location>
</feature>
<feature type="compositionally biased region" description="Low complexity" evidence="3">
    <location>
        <begin position="902"/>
        <end position="918"/>
    </location>
</feature>
<dbReference type="InterPro" id="IPR038765">
    <property type="entry name" value="Papain-like_cys_pep_sf"/>
</dbReference>
<feature type="compositionally biased region" description="Polar residues" evidence="3">
    <location>
        <begin position="919"/>
        <end position="951"/>
    </location>
</feature>
<feature type="compositionally biased region" description="Polar residues" evidence="3">
    <location>
        <begin position="129"/>
        <end position="143"/>
    </location>
</feature>
<dbReference type="PROSITE" id="PS00973">
    <property type="entry name" value="USP_2"/>
    <property type="match status" value="1"/>
</dbReference>
<reference evidence="5" key="1">
    <citation type="submission" date="2021-02" db="EMBL/GenBank/DDBJ databases">
        <authorList>
            <person name="Nowell W R."/>
        </authorList>
    </citation>
    <scope>NUCLEOTIDE SEQUENCE</scope>
</reference>
<dbReference type="PROSITE" id="PS50235">
    <property type="entry name" value="USP_3"/>
    <property type="match status" value="1"/>
</dbReference>
<comment type="catalytic activity">
    <reaction evidence="1 2">
        <text>Thiol-dependent hydrolysis of ester, thioester, amide, peptide and isopeptide bonds formed by the C-terminal Gly of ubiquitin (a 76-residue protein attached to proteins as an intracellular targeting signal).</text>
        <dbReference type="EC" id="3.4.19.12"/>
    </reaction>
</comment>
<evidence type="ECO:0000256" key="2">
    <source>
        <dbReference type="RuleBase" id="RU366025"/>
    </source>
</evidence>
<dbReference type="InterPro" id="IPR028889">
    <property type="entry name" value="USP"/>
</dbReference>
<dbReference type="InterPro" id="IPR001394">
    <property type="entry name" value="Peptidase_C19_UCH"/>
</dbReference>
<proteinExistence type="inferred from homology"/>
<evidence type="ECO:0000256" key="1">
    <source>
        <dbReference type="ARBA" id="ARBA00000707"/>
    </source>
</evidence>
<dbReference type="InterPro" id="IPR050185">
    <property type="entry name" value="Ub_carboxyl-term_hydrolase"/>
</dbReference>
<dbReference type="PANTHER" id="PTHR21646">
    <property type="entry name" value="UBIQUITIN CARBOXYL-TERMINAL HYDROLASE"/>
    <property type="match status" value="1"/>
</dbReference>
<evidence type="ECO:0000259" key="4">
    <source>
        <dbReference type="PROSITE" id="PS50235"/>
    </source>
</evidence>
<dbReference type="InterPro" id="IPR018200">
    <property type="entry name" value="USP_CS"/>
</dbReference>
<keyword evidence="2" id="KW-0833">Ubl conjugation pathway</keyword>
<dbReference type="AlphaFoldDB" id="A0A813QTK8"/>
<dbReference type="CDD" id="cd02674">
    <property type="entry name" value="Peptidase_C19R"/>
    <property type="match status" value="1"/>
</dbReference>
<accession>A0A813QTK8</accession>
<dbReference type="OrthoDB" id="292964at2759"/>
<dbReference type="PANTHER" id="PTHR21646:SF14">
    <property type="entry name" value="FI05488P"/>
    <property type="match status" value="1"/>
</dbReference>
<comment type="caution">
    <text evidence="5">The sequence shown here is derived from an EMBL/GenBank/DDBJ whole genome shotgun (WGS) entry which is preliminary data.</text>
</comment>
<evidence type="ECO:0000313" key="5">
    <source>
        <dbReference type="EMBL" id="CAF0771528.1"/>
    </source>
</evidence>
<keyword evidence="2" id="KW-0645">Protease</keyword>
<dbReference type="Gene3D" id="3.90.70.10">
    <property type="entry name" value="Cysteine proteinases"/>
    <property type="match status" value="2"/>
</dbReference>
<feature type="compositionally biased region" description="Low complexity" evidence="3">
    <location>
        <begin position="86"/>
        <end position="100"/>
    </location>
</feature>
<dbReference type="Proteomes" id="UP000663852">
    <property type="component" value="Unassembled WGS sequence"/>
</dbReference>
<dbReference type="SUPFAM" id="SSF54001">
    <property type="entry name" value="Cysteine proteinases"/>
    <property type="match status" value="1"/>
</dbReference>
<name>A0A813QTK8_ADIRI</name>
<dbReference type="GO" id="GO:0004843">
    <property type="term" value="F:cysteine-type deubiquitinase activity"/>
    <property type="evidence" value="ECO:0007669"/>
    <property type="project" value="UniProtKB-UniRule"/>
</dbReference>
<keyword evidence="2" id="KW-0378">Hydrolase</keyword>
<dbReference type="EMBL" id="CAJNOJ010000008">
    <property type="protein sequence ID" value="CAF0771528.1"/>
    <property type="molecule type" value="Genomic_DNA"/>
</dbReference>
<protein>
    <recommendedName>
        <fullName evidence="2">Ubiquitin carboxyl-terminal hydrolase</fullName>
        <ecNumber evidence="2">3.4.19.12</ecNumber>
    </recommendedName>
</protein>
<feature type="compositionally biased region" description="Polar residues" evidence="3">
    <location>
        <begin position="151"/>
        <end position="168"/>
    </location>
</feature>
<evidence type="ECO:0000256" key="3">
    <source>
        <dbReference type="SAM" id="MobiDB-lite"/>
    </source>
</evidence>
<dbReference type="EC" id="3.4.19.12" evidence="2"/>
<dbReference type="GO" id="GO:0006508">
    <property type="term" value="P:proteolysis"/>
    <property type="evidence" value="ECO:0007669"/>
    <property type="project" value="UniProtKB-KW"/>
</dbReference>
<feature type="region of interest" description="Disordered" evidence="3">
    <location>
        <begin position="128"/>
        <end position="178"/>
    </location>
</feature>
<gene>
    <name evidence="5" type="ORF">EDS130_LOCUS3342</name>
</gene>
<sequence length="973" mass="109430">MVQHCVDAANTDFSSFNSKAQCDAADVVGNKSSSMSNVLNHHIRTLGSMHAGSVDFVSNVLPITTRSYSVVSTEPVASYKTNTAASSSSSSGYESVGSHPSKPHKSLYYRLKRLINFPSTKKSADYRISSGNHANESNNSNSPVLAFRHPLTSSGNTNSNDTRRSSLTRLDIKRKSSRRTLASASQHVPFLYGLKNCGNTCYVNAIVQCLCHTEQLASYILQKTYETDIRNRKNAIHDHPNTSQQALGFKVTKIFAQIFQALWNNSSNSTSKLLYDFKTIVGNLNKQYSGNEQNDAQEFLLFLINTIHDELNLTAPGRCRQQSKNSFSYQTSSELARCAWSEYIDANQSIITSTFSAQLHSTLRCNQCKKESKTFEPYLLLSLPIPQKIIKPVFITVVFLNQSPKQLQIGLCLPITNTVKDVREAIAQQSNLDLNDLALVEIQQQNGFFQVFHDTDPITRLTADVYAIQFPSSNSESTKHVASAVDSQSPSYVNLLVLNRVRYNSGRMERFGPPIAVRVPRQSNYRTLQMAIIKAQRSLIRDEAMEYAQDYVVFQLTLIDQYQITSAGASKEEYPVLHDVQLPLYLEKIVEILDTYDGPGLGPSHIQVYANWNEKYLGEFLSKWTCSDDKPDIHQSVAQARATMHQPSSSLISLADCFSLFTQSESLNYDDAWMCTHCRRKENGTVKNLKIWTTPPVLIIHLKRFCQTKVSNSKLTYPVQFPLVGLNVKRFLSATRNISEIDTPDSEIDDEHEESIENDDDDDDNDQRQHGLYDLFAVCNHRGSMSNGHYTAYCKNPITNKWFCYDDHLVSELDPSRVCTPDAYILFYKRRDTPSSLSSQSIEKLSSTINPVINEFQEFLNLDRPAPKEEQKPQQHGLEPPLPLPRKLLLSSAATTPDGCSTAPCPLPRTRLPPTETTSNSSQPTPSVRRQIPDLNSKSNETTSKSPWSRFNDSRYSNDEPDRNVVYLSTNSS</sequence>
<feature type="region of interest" description="Disordered" evidence="3">
    <location>
        <begin position="742"/>
        <end position="767"/>
    </location>
</feature>
<evidence type="ECO:0000313" key="6">
    <source>
        <dbReference type="Proteomes" id="UP000663852"/>
    </source>
</evidence>
<keyword evidence="2" id="KW-0788">Thiol protease</keyword>
<dbReference type="PROSITE" id="PS00972">
    <property type="entry name" value="USP_1"/>
    <property type="match status" value="1"/>
</dbReference>
<feature type="compositionally biased region" description="Acidic residues" evidence="3">
    <location>
        <begin position="742"/>
        <end position="765"/>
    </location>
</feature>
<dbReference type="GO" id="GO:0016579">
    <property type="term" value="P:protein deubiquitination"/>
    <property type="evidence" value="ECO:0007669"/>
    <property type="project" value="InterPro"/>
</dbReference>
<organism evidence="5 6">
    <name type="scientific">Adineta ricciae</name>
    <name type="common">Rotifer</name>
    <dbReference type="NCBI Taxonomy" id="249248"/>
    <lineage>
        <taxon>Eukaryota</taxon>
        <taxon>Metazoa</taxon>
        <taxon>Spiralia</taxon>
        <taxon>Gnathifera</taxon>
        <taxon>Rotifera</taxon>
        <taxon>Eurotatoria</taxon>
        <taxon>Bdelloidea</taxon>
        <taxon>Adinetida</taxon>
        <taxon>Adinetidae</taxon>
        <taxon>Adineta</taxon>
    </lineage>
</organism>